<gene>
    <name evidence="1" type="ORF">Enr13x_26800</name>
</gene>
<accession>A0A518HPR5</accession>
<dbReference type="SUPFAM" id="SSF53649">
    <property type="entry name" value="Alkaline phosphatase-like"/>
    <property type="match status" value="1"/>
</dbReference>
<name>A0A518HPR5_9BACT</name>
<sequence length="117" mass="12571">MLLDDARANESVLVSEPKAHHAASAKSVIFLFNSRLFGSPAGYTMWIAGGGVKGGQIIGATDELGYVPVERPVSPADMHATLLHAMGFDQHRLSWNHNNRDGIPTVFGGEVIKEVFA</sequence>
<dbReference type="InterPro" id="IPR017850">
    <property type="entry name" value="Alkaline_phosphatase_core_sf"/>
</dbReference>
<reference evidence="1 2" key="1">
    <citation type="submission" date="2019-03" db="EMBL/GenBank/DDBJ databases">
        <title>Deep-cultivation of Planctomycetes and their phenomic and genomic characterization uncovers novel biology.</title>
        <authorList>
            <person name="Wiegand S."/>
            <person name="Jogler M."/>
            <person name="Boedeker C."/>
            <person name="Pinto D."/>
            <person name="Vollmers J."/>
            <person name="Rivas-Marin E."/>
            <person name="Kohn T."/>
            <person name="Peeters S.H."/>
            <person name="Heuer A."/>
            <person name="Rast P."/>
            <person name="Oberbeckmann S."/>
            <person name="Bunk B."/>
            <person name="Jeske O."/>
            <person name="Meyerdierks A."/>
            <person name="Storesund J.E."/>
            <person name="Kallscheuer N."/>
            <person name="Luecker S."/>
            <person name="Lage O.M."/>
            <person name="Pohl T."/>
            <person name="Merkel B.J."/>
            <person name="Hornburger P."/>
            <person name="Mueller R.-W."/>
            <person name="Bruemmer F."/>
            <person name="Labrenz M."/>
            <person name="Spormann A.M."/>
            <person name="Op den Camp H."/>
            <person name="Overmann J."/>
            <person name="Amann R."/>
            <person name="Jetten M.S.M."/>
            <person name="Mascher T."/>
            <person name="Medema M.H."/>
            <person name="Devos D.P."/>
            <person name="Kaster A.-K."/>
            <person name="Ovreas L."/>
            <person name="Rohde M."/>
            <person name="Galperin M.Y."/>
            <person name="Jogler C."/>
        </authorList>
    </citation>
    <scope>NUCLEOTIDE SEQUENCE [LARGE SCALE GENOMIC DNA]</scope>
    <source>
        <strain evidence="1 2">Enr13</strain>
    </source>
</reference>
<evidence type="ECO:0000313" key="2">
    <source>
        <dbReference type="Proteomes" id="UP000319004"/>
    </source>
</evidence>
<dbReference type="Proteomes" id="UP000319004">
    <property type="component" value="Chromosome"/>
</dbReference>
<keyword evidence="2" id="KW-1185">Reference proteome</keyword>
<evidence type="ECO:0008006" key="3">
    <source>
        <dbReference type="Google" id="ProtNLM"/>
    </source>
</evidence>
<protein>
    <recommendedName>
        <fullName evidence="3">DUF1501 domain-containing protein</fullName>
    </recommendedName>
</protein>
<dbReference type="EMBL" id="CP037423">
    <property type="protein sequence ID" value="QDV42830.1"/>
    <property type="molecule type" value="Genomic_DNA"/>
</dbReference>
<dbReference type="AlphaFoldDB" id="A0A518HPR5"/>
<evidence type="ECO:0000313" key="1">
    <source>
        <dbReference type="EMBL" id="QDV42830.1"/>
    </source>
</evidence>
<dbReference type="InterPro" id="IPR010869">
    <property type="entry name" value="DUF1501"/>
</dbReference>
<organism evidence="1 2">
    <name type="scientific">Stieleria neptunia</name>
    <dbReference type="NCBI Taxonomy" id="2527979"/>
    <lineage>
        <taxon>Bacteria</taxon>
        <taxon>Pseudomonadati</taxon>
        <taxon>Planctomycetota</taxon>
        <taxon>Planctomycetia</taxon>
        <taxon>Pirellulales</taxon>
        <taxon>Pirellulaceae</taxon>
        <taxon>Stieleria</taxon>
    </lineage>
</organism>
<proteinExistence type="predicted"/>
<dbReference type="Pfam" id="PF07394">
    <property type="entry name" value="DUF1501"/>
    <property type="match status" value="1"/>
</dbReference>
<dbReference type="KEGG" id="snep:Enr13x_26800"/>